<organism evidence="2 3">
    <name type="scientific">Blastopirellula marina</name>
    <dbReference type="NCBI Taxonomy" id="124"/>
    <lineage>
        <taxon>Bacteria</taxon>
        <taxon>Pseudomonadati</taxon>
        <taxon>Planctomycetota</taxon>
        <taxon>Planctomycetia</taxon>
        <taxon>Pirellulales</taxon>
        <taxon>Pirellulaceae</taxon>
        <taxon>Blastopirellula</taxon>
    </lineage>
</organism>
<dbReference type="EMBL" id="PUHZ01000016">
    <property type="protein sequence ID" value="PQO45002.1"/>
    <property type="molecule type" value="Genomic_DNA"/>
</dbReference>
<dbReference type="RefSeq" id="WP_105336402.1">
    <property type="nucleotide sequence ID" value="NZ_PUHZ01000016.1"/>
</dbReference>
<gene>
    <name evidence="2" type="ORF">C5Y93_15825</name>
</gene>
<dbReference type="AlphaFoldDB" id="A0A2S8GKQ1"/>
<dbReference type="Proteomes" id="UP000237819">
    <property type="component" value="Unassembled WGS sequence"/>
</dbReference>
<evidence type="ECO:0000313" key="2">
    <source>
        <dbReference type="EMBL" id="PQO45002.1"/>
    </source>
</evidence>
<sequence length="430" mass="47645">MLWFRFLIILAATAALPVASPVFGQVDAPVGVQPGDQHRRDVEAKLQKRVNCEFDQTPLKKAIEELQRQVGVEIAIEDDPLADVGLTADVPVSLQLSQIRLRTALEMILNQLDLTYRIGAKGLILTTYEVTETDLPSVFYPCKDLAQSRDRDGADYDRLIDCIEGTIAPPAWSELGGPGSIKSRDGGLLITQTDEIQLKIGDLLAALRRAKDLPRDNYDPQTIEPGEQRSDREQIDKAMSVVFPEWTLKSTSLAELADLLTQRTGVQTHINDRALEDVGLSRDFELTGSWRNATAADVMKVVFEVTDLTAEYRDDVYVITSSEDAESNLQLKVYPVRDFFAADNAAKAQWRQSVARFAANPNALMLTMTGTIEPESWEEFGGPGAARVCESADVIVVSQIGEVHQQLEQLLQEIRAGRFARDQPIPIIDP</sequence>
<accession>A0A2S8GKQ1</accession>
<name>A0A2S8GKQ1_9BACT</name>
<comment type="caution">
    <text evidence="2">The sequence shown here is derived from an EMBL/GenBank/DDBJ whole genome shotgun (WGS) entry which is preliminary data.</text>
</comment>
<evidence type="ECO:0000256" key="1">
    <source>
        <dbReference type="SAM" id="SignalP"/>
    </source>
</evidence>
<dbReference type="OrthoDB" id="277020at2"/>
<protein>
    <recommendedName>
        <fullName evidence="4">Secretin/TonB short N-terminal domain-containing protein</fullName>
    </recommendedName>
</protein>
<reference evidence="2 3" key="1">
    <citation type="submission" date="2018-02" db="EMBL/GenBank/DDBJ databases">
        <title>Comparative genomes isolates from brazilian mangrove.</title>
        <authorList>
            <person name="Araujo J.E."/>
            <person name="Taketani R.G."/>
            <person name="Silva M.C.P."/>
            <person name="Loureco M.V."/>
            <person name="Andreote F.D."/>
        </authorList>
    </citation>
    <scope>NUCLEOTIDE SEQUENCE [LARGE SCALE GENOMIC DNA]</scope>
    <source>
        <strain evidence="2 3">Nap-Phe MGV</strain>
    </source>
</reference>
<dbReference type="Gene3D" id="3.55.50.30">
    <property type="match status" value="1"/>
</dbReference>
<feature type="chain" id="PRO_5015702361" description="Secretin/TonB short N-terminal domain-containing protein" evidence="1">
    <location>
        <begin position="25"/>
        <end position="430"/>
    </location>
</feature>
<feature type="signal peptide" evidence="1">
    <location>
        <begin position="1"/>
        <end position="24"/>
    </location>
</feature>
<evidence type="ECO:0000313" key="3">
    <source>
        <dbReference type="Proteomes" id="UP000237819"/>
    </source>
</evidence>
<evidence type="ECO:0008006" key="4">
    <source>
        <dbReference type="Google" id="ProtNLM"/>
    </source>
</evidence>
<proteinExistence type="predicted"/>
<keyword evidence="1" id="KW-0732">Signal</keyword>